<feature type="transmembrane region" description="Helical" evidence="1">
    <location>
        <begin position="306"/>
        <end position="325"/>
    </location>
</feature>
<feature type="transmembrane region" description="Helical" evidence="1">
    <location>
        <begin position="97"/>
        <end position="114"/>
    </location>
</feature>
<keyword evidence="1" id="KW-0812">Transmembrane</keyword>
<comment type="caution">
    <text evidence="2">The sequence shown here is derived from an EMBL/GenBank/DDBJ whole genome shotgun (WGS) entry which is preliminary data.</text>
</comment>
<feature type="transmembrane region" description="Helical" evidence="1">
    <location>
        <begin position="6"/>
        <end position="23"/>
    </location>
</feature>
<feature type="transmembrane region" description="Helical" evidence="1">
    <location>
        <begin position="378"/>
        <end position="397"/>
    </location>
</feature>
<feature type="transmembrane region" description="Helical" evidence="1">
    <location>
        <begin position="403"/>
        <end position="423"/>
    </location>
</feature>
<keyword evidence="1" id="KW-0472">Membrane</keyword>
<reference evidence="2 3" key="1">
    <citation type="submission" date="2017-12" db="EMBL/GenBank/DDBJ databases">
        <title>Genomic Encyclopedia of Type Strains, Phase III (KMG-III): the genomes of soil and plant-associated and newly described type strains.</title>
        <authorList>
            <person name="Whitman W."/>
        </authorList>
    </citation>
    <scope>NUCLEOTIDE SEQUENCE [LARGE SCALE GENOMIC DNA]</scope>
    <source>
        <strain evidence="2 3">LP43</strain>
    </source>
</reference>
<gene>
    <name evidence="2" type="ORF">BD749_1340</name>
</gene>
<proteinExistence type="predicted"/>
<dbReference type="OrthoDB" id="1420644at2"/>
<sequence>MKKTRLLTALYFLFVIILVYRLVEGIWNGYEKESWHITELLINYQGGFVRRGLLGEVLYRITPFIKLSPYYIIISICLISYLALIYFYISGFIKREYTLFLLPFVFFLGNPIINDFWVRKDIIEILFFILILYLATKKGKRFVIFLNIALIIGILIHESIAFFALPFLALLLYSKSNLDKSRYIFRNILITFIQLLPAISTFLLVIYFKGTPSIANNIWESWRTINFPIQEASASTPAAIDGISWSLEKGLSYFFVTLKNFEFQIYAPFAWVLIIISIYFIFIKINHFNFKVYRYIPKGNINIRHLSSVLFLQLTAVTPLFILGWDYGRWIFLWTSSTFAILLIIPENILSKTLPSQLVAVTTYINIQLDNYLSNSKAFLVLICLIIGVPSYSWSILEYVDTLPPLLVLQFISELFYNGVVLIKELIGLN</sequence>
<feature type="transmembrane region" description="Helical" evidence="1">
    <location>
        <begin position="331"/>
        <end position="350"/>
    </location>
</feature>
<dbReference type="AlphaFoldDB" id="A0A2N3V426"/>
<evidence type="ECO:0000256" key="1">
    <source>
        <dbReference type="SAM" id="Phobius"/>
    </source>
</evidence>
<dbReference type="Proteomes" id="UP000233782">
    <property type="component" value="Unassembled WGS sequence"/>
</dbReference>
<feature type="transmembrane region" description="Helical" evidence="1">
    <location>
        <begin position="142"/>
        <end position="172"/>
    </location>
</feature>
<evidence type="ECO:0000313" key="2">
    <source>
        <dbReference type="EMBL" id="PKV76387.1"/>
    </source>
</evidence>
<evidence type="ECO:0000313" key="3">
    <source>
        <dbReference type="Proteomes" id="UP000233782"/>
    </source>
</evidence>
<keyword evidence="3" id="KW-1185">Reference proteome</keyword>
<name>A0A2N3V426_9BACT</name>
<feature type="transmembrane region" description="Helical" evidence="1">
    <location>
        <begin position="265"/>
        <end position="285"/>
    </location>
</feature>
<dbReference type="EMBL" id="PJMU01000001">
    <property type="protein sequence ID" value="PKV76387.1"/>
    <property type="molecule type" value="Genomic_DNA"/>
</dbReference>
<dbReference type="RefSeq" id="WP_101443510.1">
    <property type="nucleotide sequence ID" value="NZ_PJMU01000001.1"/>
</dbReference>
<organism evidence="2 3">
    <name type="scientific">Pontibacter ramchanderi</name>
    <dbReference type="NCBI Taxonomy" id="1179743"/>
    <lineage>
        <taxon>Bacteria</taxon>
        <taxon>Pseudomonadati</taxon>
        <taxon>Bacteroidota</taxon>
        <taxon>Cytophagia</taxon>
        <taxon>Cytophagales</taxon>
        <taxon>Hymenobacteraceae</taxon>
        <taxon>Pontibacter</taxon>
    </lineage>
</organism>
<protein>
    <submittedName>
        <fullName evidence="2">Uncharacterized protein</fullName>
    </submittedName>
</protein>
<keyword evidence="1" id="KW-1133">Transmembrane helix</keyword>
<feature type="transmembrane region" description="Helical" evidence="1">
    <location>
        <begin position="70"/>
        <end position="91"/>
    </location>
</feature>
<accession>A0A2N3V426</accession>
<feature type="transmembrane region" description="Helical" evidence="1">
    <location>
        <begin position="184"/>
        <end position="208"/>
    </location>
</feature>